<organism evidence="1 2">
    <name type="scientific">Paracoccus liaowanqingii</name>
    <dbReference type="NCBI Taxonomy" id="2560053"/>
    <lineage>
        <taxon>Bacteria</taxon>
        <taxon>Pseudomonadati</taxon>
        <taxon>Pseudomonadota</taxon>
        <taxon>Alphaproteobacteria</taxon>
        <taxon>Rhodobacterales</taxon>
        <taxon>Paracoccaceae</taxon>
        <taxon>Paracoccus</taxon>
    </lineage>
</organism>
<sequence length="141" mass="15683">MAPEDMTEAQLRKHYRDLLRAKPSPVKTLRNAIQDMRPLDALEYVLAIYEDVAGGEDEVAEASRAHKLTAAQAAVFVLLRRHLGEVVSLEALAAIQEAARPNQEACGSDVTRARMTELRKRLAGRYRIENVRGAGYVLQEA</sequence>
<dbReference type="InterPro" id="IPR036388">
    <property type="entry name" value="WH-like_DNA-bd_sf"/>
</dbReference>
<proteinExistence type="predicted"/>
<protein>
    <submittedName>
        <fullName evidence="1">Helix-turn-helix domain-containing protein</fullName>
    </submittedName>
</protein>
<dbReference type="KEGG" id="plia:E4191_07515"/>
<dbReference type="AlphaFoldDB" id="A0A4P7HK93"/>
<accession>A0A4P7HK93</accession>
<dbReference type="SUPFAM" id="SSF46894">
    <property type="entry name" value="C-terminal effector domain of the bipartite response regulators"/>
    <property type="match status" value="1"/>
</dbReference>
<dbReference type="GO" id="GO:0006355">
    <property type="term" value="P:regulation of DNA-templated transcription"/>
    <property type="evidence" value="ECO:0007669"/>
    <property type="project" value="InterPro"/>
</dbReference>
<gene>
    <name evidence="1" type="ORF">E4191_07515</name>
</gene>
<name>A0A4P7HK93_9RHOB</name>
<dbReference type="Proteomes" id="UP000296374">
    <property type="component" value="Chromosome"/>
</dbReference>
<evidence type="ECO:0000313" key="2">
    <source>
        <dbReference type="Proteomes" id="UP000296374"/>
    </source>
</evidence>
<dbReference type="InterPro" id="IPR016032">
    <property type="entry name" value="Sig_transdc_resp-reg_C-effctor"/>
</dbReference>
<dbReference type="Gene3D" id="1.10.10.10">
    <property type="entry name" value="Winged helix-like DNA-binding domain superfamily/Winged helix DNA-binding domain"/>
    <property type="match status" value="1"/>
</dbReference>
<dbReference type="EMBL" id="CP038439">
    <property type="protein sequence ID" value="QBX34574.1"/>
    <property type="molecule type" value="Genomic_DNA"/>
</dbReference>
<reference evidence="2" key="1">
    <citation type="submission" date="2019-03" db="EMBL/GenBank/DDBJ databases">
        <authorList>
            <person name="Li J."/>
        </authorList>
    </citation>
    <scope>NUCLEOTIDE SEQUENCE [LARGE SCALE GENOMIC DNA]</scope>
    <source>
        <strain evidence="2">2251</strain>
    </source>
</reference>
<dbReference type="GO" id="GO:0003677">
    <property type="term" value="F:DNA binding"/>
    <property type="evidence" value="ECO:0007669"/>
    <property type="project" value="InterPro"/>
</dbReference>
<evidence type="ECO:0000313" key="1">
    <source>
        <dbReference type="EMBL" id="QBX34574.1"/>
    </source>
</evidence>